<evidence type="ECO:0000313" key="3">
    <source>
        <dbReference type="EMBL" id="MBD2188552.1"/>
    </source>
</evidence>
<gene>
    <name evidence="3" type="ORF">H6F41_10385</name>
</gene>
<evidence type="ECO:0000313" key="4">
    <source>
        <dbReference type="Proteomes" id="UP000642094"/>
    </source>
</evidence>
<keyword evidence="4" id="KW-1185">Reference proteome</keyword>
<proteinExistence type="predicted"/>
<comment type="caution">
    <text evidence="3">The sequence shown here is derived from an EMBL/GenBank/DDBJ whole genome shotgun (WGS) entry which is preliminary data.</text>
</comment>
<evidence type="ECO:0000256" key="1">
    <source>
        <dbReference type="ARBA" id="ARBA00022729"/>
    </source>
</evidence>
<dbReference type="Gene3D" id="3.30.1450.10">
    <property type="match status" value="1"/>
</dbReference>
<sequence>MLSIAKFTHHRDPDAIANILRQDLQPLGIEKLSVEVKINDSRLDIQIRTNSAIDKEKLLTLVRNQIQNLHVESVAKFRIHYWRNDEERQEQHLLWTEQFMVEQSNPSLQSSDLLAEEIGTRLPEPQLSKQSVLQRAIAKIYQKNQLVPINNEPVVDPHAPKIDLNKLPNLALAPHQSSRSRHSHRHSQVNYWQLMTIGLSIVLLGLGIGVTVRALTNKNTIDSNSLATSPSPQATMSIKNSAPVKANQPNEKLLKTPINGNSGADQLLNIDTEIPQEERLITLDKFNRIQKGMSIAQVEKIFGVSGKVIAENSSGESIGRVYSWQNPEGSNAIIEFKDGQVVAKAQAGL</sequence>
<keyword evidence="2" id="KW-0472">Membrane</keyword>
<organism evidence="3 4">
    <name type="scientific">Pseudanabaena mucicola FACHB-723</name>
    <dbReference type="NCBI Taxonomy" id="2692860"/>
    <lineage>
        <taxon>Bacteria</taxon>
        <taxon>Bacillati</taxon>
        <taxon>Cyanobacteriota</taxon>
        <taxon>Cyanophyceae</taxon>
        <taxon>Pseudanabaenales</taxon>
        <taxon>Pseudanabaenaceae</taxon>
        <taxon>Pseudanabaena</taxon>
    </lineage>
</organism>
<dbReference type="EMBL" id="JACJQB010000018">
    <property type="protein sequence ID" value="MBD2188552.1"/>
    <property type="molecule type" value="Genomic_DNA"/>
</dbReference>
<protein>
    <submittedName>
        <fullName evidence="3">Uncharacterized protein</fullName>
    </submittedName>
</protein>
<evidence type="ECO:0000256" key="2">
    <source>
        <dbReference type="SAM" id="Phobius"/>
    </source>
</evidence>
<name>A0ABR7ZXH5_9CYAN</name>
<keyword evidence="1" id="KW-0732">Signal</keyword>
<keyword evidence="2" id="KW-0812">Transmembrane</keyword>
<dbReference type="InterPro" id="IPR037873">
    <property type="entry name" value="BamE-like"/>
</dbReference>
<keyword evidence="2" id="KW-1133">Transmembrane helix</keyword>
<feature type="transmembrane region" description="Helical" evidence="2">
    <location>
        <begin position="191"/>
        <end position="215"/>
    </location>
</feature>
<dbReference type="Proteomes" id="UP000642094">
    <property type="component" value="Unassembled WGS sequence"/>
</dbReference>
<reference evidence="3 4" key="1">
    <citation type="journal article" date="2020" name="ISME J.">
        <title>Comparative genomics reveals insights into cyanobacterial evolution and habitat adaptation.</title>
        <authorList>
            <person name="Chen M.Y."/>
            <person name="Teng W.K."/>
            <person name="Zhao L."/>
            <person name="Hu C.X."/>
            <person name="Zhou Y.K."/>
            <person name="Han B.P."/>
            <person name="Song L.R."/>
            <person name="Shu W.S."/>
        </authorList>
    </citation>
    <scope>NUCLEOTIDE SEQUENCE [LARGE SCALE GENOMIC DNA]</scope>
    <source>
        <strain evidence="3 4">FACHB-723</strain>
    </source>
</reference>
<dbReference type="RefSeq" id="WP_190403403.1">
    <property type="nucleotide sequence ID" value="NZ_JACJQB010000018.1"/>
</dbReference>
<accession>A0ABR7ZXH5</accession>